<sequence length="377" mass="41439">MAYLSEPLSPLSFSILSTTGLAHLFSADSGPLASNKPFRLEISLPRNSSMFYSTIYLPSDDTYRDSNITERVSNENIQVEDQNTLLKNATEPLKLEKVPAKALPVDYVEAEEEQLRENIDKTLSKNFLQSHADLVAECFSTGRANYSTSSCLPTEIPKTLAALVLLLNSAIATASVSFSIVLPSLLRTLQNDTATKTGLASFRHLVAILSGHKIMYRAFQAVLSRWCLKQIYRNDTAALVAQESLLRCVGQVVFDIRTSMGQLAHPNEVDLFARFIQGIGSFPHSLVPGLVKIVDYCSALSSCIKTTQSQPTDAEIFLPEAGDTFDSEEMLELSLTIDPVWEGNHRREVMYACELGLRKAGKILLKSGVQSCPAQAP</sequence>
<accession>A0A9P5U3Z1</accession>
<gene>
    <name evidence="1" type="ORF">BDP27DRAFT_1425219</name>
</gene>
<proteinExistence type="predicted"/>
<evidence type="ECO:0000313" key="2">
    <source>
        <dbReference type="Proteomes" id="UP000772434"/>
    </source>
</evidence>
<evidence type="ECO:0000313" key="1">
    <source>
        <dbReference type="EMBL" id="KAF9065044.1"/>
    </source>
</evidence>
<name>A0A9P5U3Z1_9AGAR</name>
<organism evidence="1 2">
    <name type="scientific">Rhodocollybia butyracea</name>
    <dbReference type="NCBI Taxonomy" id="206335"/>
    <lineage>
        <taxon>Eukaryota</taxon>
        <taxon>Fungi</taxon>
        <taxon>Dikarya</taxon>
        <taxon>Basidiomycota</taxon>
        <taxon>Agaricomycotina</taxon>
        <taxon>Agaricomycetes</taxon>
        <taxon>Agaricomycetidae</taxon>
        <taxon>Agaricales</taxon>
        <taxon>Marasmiineae</taxon>
        <taxon>Omphalotaceae</taxon>
        <taxon>Rhodocollybia</taxon>
    </lineage>
</organism>
<comment type="caution">
    <text evidence="1">The sequence shown here is derived from an EMBL/GenBank/DDBJ whole genome shotgun (WGS) entry which is preliminary data.</text>
</comment>
<protein>
    <submittedName>
        <fullName evidence="1">Uncharacterized protein</fullName>
    </submittedName>
</protein>
<dbReference type="AlphaFoldDB" id="A0A9P5U3Z1"/>
<dbReference type="EMBL" id="JADNRY010000110">
    <property type="protein sequence ID" value="KAF9065044.1"/>
    <property type="molecule type" value="Genomic_DNA"/>
</dbReference>
<dbReference type="Proteomes" id="UP000772434">
    <property type="component" value="Unassembled WGS sequence"/>
</dbReference>
<keyword evidence="2" id="KW-1185">Reference proteome</keyword>
<reference evidence="1" key="1">
    <citation type="submission" date="2020-11" db="EMBL/GenBank/DDBJ databases">
        <authorList>
            <consortium name="DOE Joint Genome Institute"/>
            <person name="Ahrendt S."/>
            <person name="Riley R."/>
            <person name="Andreopoulos W."/>
            <person name="Labutti K."/>
            <person name="Pangilinan J."/>
            <person name="Ruiz-Duenas F.J."/>
            <person name="Barrasa J.M."/>
            <person name="Sanchez-Garcia M."/>
            <person name="Camarero S."/>
            <person name="Miyauchi S."/>
            <person name="Serrano A."/>
            <person name="Linde D."/>
            <person name="Babiker R."/>
            <person name="Drula E."/>
            <person name="Ayuso-Fernandez I."/>
            <person name="Pacheco R."/>
            <person name="Padilla G."/>
            <person name="Ferreira P."/>
            <person name="Barriuso J."/>
            <person name="Kellner H."/>
            <person name="Castanera R."/>
            <person name="Alfaro M."/>
            <person name="Ramirez L."/>
            <person name="Pisabarro A.G."/>
            <person name="Kuo A."/>
            <person name="Tritt A."/>
            <person name="Lipzen A."/>
            <person name="He G."/>
            <person name="Yan M."/>
            <person name="Ng V."/>
            <person name="Cullen D."/>
            <person name="Martin F."/>
            <person name="Rosso M.-N."/>
            <person name="Henrissat B."/>
            <person name="Hibbett D."/>
            <person name="Martinez A.T."/>
            <person name="Grigoriev I.V."/>
        </authorList>
    </citation>
    <scope>NUCLEOTIDE SEQUENCE</scope>
    <source>
        <strain evidence="1">AH 40177</strain>
    </source>
</reference>